<dbReference type="GO" id="GO:0000794">
    <property type="term" value="C:condensed nuclear chromosome"/>
    <property type="evidence" value="ECO:0007669"/>
    <property type="project" value="TreeGrafter"/>
</dbReference>
<dbReference type="GO" id="GO:0042148">
    <property type="term" value="P:DNA strand invasion"/>
    <property type="evidence" value="ECO:0007669"/>
    <property type="project" value="TreeGrafter"/>
</dbReference>
<dbReference type="GO" id="GO:0003690">
    <property type="term" value="F:double-stranded DNA binding"/>
    <property type="evidence" value="ECO:0007669"/>
    <property type="project" value="TreeGrafter"/>
</dbReference>
<dbReference type="Proteomes" id="UP000288716">
    <property type="component" value="Unassembled WGS sequence"/>
</dbReference>
<dbReference type="VEuPathDB" id="VectorBase:LDEU013129"/>
<dbReference type="SUPFAM" id="SSF47794">
    <property type="entry name" value="Rad51 N-terminal domain-like"/>
    <property type="match status" value="1"/>
</dbReference>
<reference evidence="1 2" key="1">
    <citation type="journal article" date="2018" name="Gigascience">
        <title>Genomes of trombidid mites reveal novel predicted allergens and laterally-transferred genes associated with secondary metabolism.</title>
        <authorList>
            <person name="Dong X."/>
            <person name="Chaisiri K."/>
            <person name="Xia D."/>
            <person name="Armstrong S.D."/>
            <person name="Fang Y."/>
            <person name="Donnelly M.J."/>
            <person name="Kadowaki T."/>
            <person name="McGarry J.W."/>
            <person name="Darby A.C."/>
            <person name="Makepeace B.L."/>
        </authorList>
    </citation>
    <scope>NUCLEOTIDE SEQUENCE [LARGE SCALE GENOMIC DNA]</scope>
    <source>
        <strain evidence="1">UoL-UT</strain>
    </source>
</reference>
<dbReference type="GO" id="GO:0000730">
    <property type="term" value="P:DNA recombinase assembly"/>
    <property type="evidence" value="ECO:0007669"/>
    <property type="project" value="TreeGrafter"/>
</dbReference>
<dbReference type="PANTHER" id="PTHR22942:SF39">
    <property type="entry name" value="DNA REPAIR PROTEIN RAD51 HOMOLOG 1"/>
    <property type="match status" value="1"/>
</dbReference>
<sequence length="88" mass="9896">MSESVKNKRKWDSIELTINSQDEEQEMCCQKLSELEGNGITASDVRRLQENGFYTIQAVAYAPKKALVAVKGISEAKAEKIQMEAMKK</sequence>
<dbReference type="STRING" id="299467.A0A443RU53"/>
<dbReference type="OrthoDB" id="10251254at2759"/>
<gene>
    <name evidence="1" type="ORF">B4U80_02057</name>
</gene>
<comment type="caution">
    <text evidence="1">The sequence shown here is derived from an EMBL/GenBank/DDBJ whole genome shotgun (WGS) entry which is preliminary data.</text>
</comment>
<dbReference type="Gene3D" id="1.10.150.20">
    <property type="entry name" value="5' to 3' exonuclease, C-terminal subdomain"/>
    <property type="match status" value="1"/>
</dbReference>
<proteinExistence type="predicted"/>
<dbReference type="GO" id="GO:0070192">
    <property type="term" value="P:chromosome organization involved in meiotic cell cycle"/>
    <property type="evidence" value="ECO:0007669"/>
    <property type="project" value="TreeGrafter"/>
</dbReference>
<protein>
    <submittedName>
        <fullName evidence="1">DNA repair protein RAD51 like protein 1-like protein</fullName>
    </submittedName>
</protein>
<dbReference type="GO" id="GO:0003697">
    <property type="term" value="F:single-stranded DNA binding"/>
    <property type="evidence" value="ECO:0007669"/>
    <property type="project" value="TreeGrafter"/>
</dbReference>
<dbReference type="InterPro" id="IPR010995">
    <property type="entry name" value="DNA_repair_Rad51/TF_NusA_a-hlx"/>
</dbReference>
<dbReference type="GO" id="GO:0007131">
    <property type="term" value="P:reciprocal meiotic recombination"/>
    <property type="evidence" value="ECO:0007669"/>
    <property type="project" value="TreeGrafter"/>
</dbReference>
<dbReference type="FunFam" id="1.10.150.20:FF:000126">
    <property type="entry name" value="DNA repair protein RAD51 homolog"/>
    <property type="match status" value="1"/>
</dbReference>
<dbReference type="EMBL" id="NCKV01032500">
    <property type="protein sequence ID" value="RWS18911.1"/>
    <property type="molecule type" value="Genomic_DNA"/>
</dbReference>
<name>A0A443RU53_9ACAR</name>
<evidence type="ECO:0000313" key="2">
    <source>
        <dbReference type="Proteomes" id="UP000288716"/>
    </source>
</evidence>
<organism evidence="1 2">
    <name type="scientific">Leptotrombidium deliense</name>
    <dbReference type="NCBI Taxonomy" id="299467"/>
    <lineage>
        <taxon>Eukaryota</taxon>
        <taxon>Metazoa</taxon>
        <taxon>Ecdysozoa</taxon>
        <taxon>Arthropoda</taxon>
        <taxon>Chelicerata</taxon>
        <taxon>Arachnida</taxon>
        <taxon>Acari</taxon>
        <taxon>Acariformes</taxon>
        <taxon>Trombidiformes</taxon>
        <taxon>Prostigmata</taxon>
        <taxon>Anystina</taxon>
        <taxon>Parasitengona</taxon>
        <taxon>Trombiculoidea</taxon>
        <taxon>Trombiculidae</taxon>
        <taxon>Leptotrombidium</taxon>
    </lineage>
</organism>
<dbReference type="PANTHER" id="PTHR22942">
    <property type="entry name" value="RECA/RAD51/RADA DNA STRAND-PAIRING FAMILY MEMBER"/>
    <property type="match status" value="1"/>
</dbReference>
<dbReference type="GO" id="GO:0006312">
    <property type="term" value="P:mitotic recombination"/>
    <property type="evidence" value="ECO:0007669"/>
    <property type="project" value="TreeGrafter"/>
</dbReference>
<dbReference type="GO" id="GO:0000166">
    <property type="term" value="F:nucleotide binding"/>
    <property type="evidence" value="ECO:0007669"/>
    <property type="project" value="InterPro"/>
</dbReference>
<evidence type="ECO:0000313" key="1">
    <source>
        <dbReference type="EMBL" id="RWS18911.1"/>
    </source>
</evidence>
<dbReference type="AlphaFoldDB" id="A0A443RU53"/>
<dbReference type="Pfam" id="PF14520">
    <property type="entry name" value="HHH_5"/>
    <property type="match status" value="1"/>
</dbReference>
<dbReference type="GO" id="GO:0000150">
    <property type="term" value="F:DNA strand exchange activity"/>
    <property type="evidence" value="ECO:0007669"/>
    <property type="project" value="TreeGrafter"/>
</dbReference>
<feature type="non-terminal residue" evidence="1">
    <location>
        <position position="88"/>
    </location>
</feature>
<accession>A0A443RU53</accession>
<keyword evidence="2" id="KW-1185">Reference proteome</keyword>
<dbReference type="GO" id="GO:0008094">
    <property type="term" value="F:ATP-dependent activity, acting on DNA"/>
    <property type="evidence" value="ECO:0007669"/>
    <property type="project" value="TreeGrafter"/>
</dbReference>